<keyword evidence="3" id="KW-1185">Reference proteome</keyword>
<protein>
    <submittedName>
        <fullName evidence="2">Uncharacterized protein</fullName>
    </submittedName>
</protein>
<dbReference type="Proteomes" id="UP000018291">
    <property type="component" value="Unassembled WGS sequence"/>
</dbReference>
<evidence type="ECO:0000313" key="2">
    <source>
        <dbReference type="EMBL" id="CCM63445.1"/>
    </source>
</evidence>
<comment type="caution">
    <text evidence="2">The sequence shown here is derived from an EMBL/GenBank/DDBJ whole genome shotgun (WGS) entry which is preliminary data.</text>
</comment>
<accession>R4YYM8</accession>
<evidence type="ECO:0000256" key="1">
    <source>
        <dbReference type="SAM" id="MobiDB-lite"/>
    </source>
</evidence>
<organism evidence="2 3">
    <name type="scientific">Candidatus Neomicrothrix parvicella RN1</name>
    <dbReference type="NCBI Taxonomy" id="1229780"/>
    <lineage>
        <taxon>Bacteria</taxon>
        <taxon>Bacillati</taxon>
        <taxon>Actinomycetota</taxon>
        <taxon>Acidimicrobiia</taxon>
        <taxon>Acidimicrobiales</taxon>
        <taxon>Microthrixaceae</taxon>
        <taxon>Candidatus Neomicrothrix</taxon>
    </lineage>
</organism>
<sequence>MYHGFADTRPNDPKINPLTLPPRPHEITPPSSGHPRPPSWGCADVRGTSGRTYRV</sequence>
<reference evidence="2 3" key="1">
    <citation type="journal article" date="2013" name="ISME J.">
        <title>Metabolic model for the filamentous 'Candidatus Microthrix parvicella' based on genomic and metagenomic analyses.</title>
        <authorList>
            <person name="Jon McIlroy S."/>
            <person name="Kristiansen R."/>
            <person name="Albertsen M."/>
            <person name="Michael Karst S."/>
            <person name="Rossetti S."/>
            <person name="Lund Nielsen J."/>
            <person name="Tandoi V."/>
            <person name="James Seviour R."/>
            <person name="Nielsen P.H."/>
        </authorList>
    </citation>
    <scope>NUCLEOTIDE SEQUENCE [LARGE SCALE GENOMIC DNA]</scope>
    <source>
        <strain evidence="2 3">RN1</strain>
    </source>
</reference>
<gene>
    <name evidence="2" type="ORF">BN381_220019</name>
</gene>
<feature type="region of interest" description="Disordered" evidence="1">
    <location>
        <begin position="1"/>
        <end position="55"/>
    </location>
</feature>
<dbReference type="AlphaFoldDB" id="R4YYM8"/>
<dbReference type="HOGENOM" id="CLU_3023493_0_0_11"/>
<evidence type="ECO:0000313" key="3">
    <source>
        <dbReference type="Proteomes" id="UP000018291"/>
    </source>
</evidence>
<name>R4YYM8_9ACTN</name>
<dbReference type="EMBL" id="CANL01000015">
    <property type="protein sequence ID" value="CCM63445.1"/>
    <property type="molecule type" value="Genomic_DNA"/>
</dbReference>
<proteinExistence type="predicted"/>